<keyword evidence="3" id="KW-1185">Reference proteome</keyword>
<dbReference type="PATRIC" id="fig|1202724.3.peg.217"/>
<gene>
    <name evidence="2" type="ORF">AM493_01090</name>
</gene>
<sequence length="656" mass="72854">METPVNRILNARPDTLDFRDRLYQANLYEVPEEIPLEDYKSVGVPVLDQKSEGACTGFGLATVANYLLRKRTRYPNTLAVSARMFYEMARRYDEWPGEDYSGSSARGAMKGWQKHGVCSEECWAYENYNPSYFNEDRAMDALKRPLGAYYRVNHKDIIAIHTAMAEVGVLYATSQVHEGWNNVGVDGTIPLHDELTGGHAFAIVAYNSQGLWIQNSWGADWGMGGFALVTYDDWLRNGTDVWVARLGAPITLQNYTSVSEGFSPGAGKTKAYVYSELRPHIVSIGNDGALRPGGEYGTSADEVRAIFEEDFPRITKNWKKKRIVLYAHGGLVDEKSALQRVSEYRTALLEAEVYPLAFIWKSDAWTTLTNILKDALGRRKSEGVLDGARDFLLDRLDDALEPLARTLTGKLQWDEMKENAQLATISKVGGARFVAGFLKTLKQEYGADLEIHIIGHSAGSIFHAPFLQLLSTEGTILSGALKGQAGLGLKVETCTLWAPACTVDLFNQAYLPAITSRTIRNFALFTLTDRAEQDDHCGHIYNKSLLYLVSNAFEQKPRIPLFRDGEPILGMEKFIRNDKALMELFENAGADWVLSPNTAQEGNIGAATATTHGGFDDDKATVIATLHRILGKKEIVNRFSFKASGQGQADRRKGLS</sequence>
<dbReference type="Proteomes" id="UP000037755">
    <property type="component" value="Unassembled WGS sequence"/>
</dbReference>
<dbReference type="OrthoDB" id="3648721at2"/>
<comment type="caution">
    <text evidence="2">The sequence shown here is derived from an EMBL/GenBank/DDBJ whole genome shotgun (WGS) entry which is preliminary data.</text>
</comment>
<evidence type="ECO:0000313" key="2">
    <source>
        <dbReference type="EMBL" id="KOS04793.1"/>
    </source>
</evidence>
<evidence type="ECO:0000313" key="3">
    <source>
        <dbReference type="Proteomes" id="UP000037755"/>
    </source>
</evidence>
<name>A0A0M8M771_9FLAO</name>
<organism evidence="2 3">
    <name type="scientific">Flavobacterium akiainvivens</name>
    <dbReference type="NCBI Taxonomy" id="1202724"/>
    <lineage>
        <taxon>Bacteria</taxon>
        <taxon>Pseudomonadati</taxon>
        <taxon>Bacteroidota</taxon>
        <taxon>Flavobacteriia</taxon>
        <taxon>Flavobacteriales</taxon>
        <taxon>Flavobacteriaceae</taxon>
        <taxon>Flavobacterium</taxon>
    </lineage>
</organism>
<dbReference type="GO" id="GO:0008234">
    <property type="term" value="F:cysteine-type peptidase activity"/>
    <property type="evidence" value="ECO:0007669"/>
    <property type="project" value="InterPro"/>
</dbReference>
<dbReference type="STRING" id="1202724.AM493_01090"/>
<dbReference type="InterPro" id="IPR000668">
    <property type="entry name" value="Peptidase_C1A_C"/>
</dbReference>
<dbReference type="AlphaFoldDB" id="A0A0M8M771"/>
<accession>A0A0M8M771</accession>
<dbReference type="Pfam" id="PF00112">
    <property type="entry name" value="Peptidase_C1"/>
    <property type="match status" value="1"/>
</dbReference>
<dbReference type="Gene3D" id="3.90.70.10">
    <property type="entry name" value="Cysteine proteinases"/>
    <property type="match status" value="1"/>
</dbReference>
<dbReference type="SUPFAM" id="SSF54001">
    <property type="entry name" value="Cysteine proteinases"/>
    <property type="match status" value="1"/>
</dbReference>
<dbReference type="CDD" id="cd02619">
    <property type="entry name" value="Peptidase_C1"/>
    <property type="match status" value="1"/>
</dbReference>
<dbReference type="InterPro" id="IPR038765">
    <property type="entry name" value="Papain-like_cys_pep_sf"/>
</dbReference>
<proteinExistence type="predicted"/>
<feature type="domain" description="Peptidase C1A papain C-terminal" evidence="1">
    <location>
        <begin position="43"/>
        <end position="230"/>
    </location>
</feature>
<protein>
    <submittedName>
        <fullName evidence="2">Peptidase C1</fullName>
    </submittedName>
</protein>
<evidence type="ECO:0000259" key="1">
    <source>
        <dbReference type="Pfam" id="PF00112"/>
    </source>
</evidence>
<dbReference type="RefSeq" id="WP_054405834.1">
    <property type="nucleotide sequence ID" value="NZ_FOYA01000013.1"/>
</dbReference>
<dbReference type="EMBL" id="LIYD01000005">
    <property type="protein sequence ID" value="KOS04793.1"/>
    <property type="molecule type" value="Genomic_DNA"/>
</dbReference>
<reference evidence="2 3" key="1">
    <citation type="submission" date="2015-08" db="EMBL/GenBank/DDBJ databases">
        <title>Whole genome sequence of Flavobacterium akiainvivens IK-1T, from decaying Wikstroemia oahuensis, an endemic Hawaiian shrub.</title>
        <authorList>
            <person name="Wan X."/>
            <person name="Hou S."/>
            <person name="Saito J."/>
            <person name="Donachie S."/>
        </authorList>
    </citation>
    <scope>NUCLEOTIDE SEQUENCE [LARGE SCALE GENOMIC DNA]</scope>
    <source>
        <strain evidence="2 3">IK-1</strain>
    </source>
</reference>
<dbReference type="GO" id="GO:0006508">
    <property type="term" value="P:proteolysis"/>
    <property type="evidence" value="ECO:0007669"/>
    <property type="project" value="InterPro"/>
</dbReference>